<dbReference type="Proteomes" id="UP001358324">
    <property type="component" value="Unassembled WGS sequence"/>
</dbReference>
<dbReference type="SUPFAM" id="SSF52309">
    <property type="entry name" value="N-(deoxy)ribosyltransferase-like"/>
    <property type="match status" value="1"/>
</dbReference>
<reference evidence="1 2" key="1">
    <citation type="submission" date="2024-01" db="EMBL/GenBank/DDBJ databases">
        <title>Novel species of the genus Luteimonas isolated from rivers.</title>
        <authorList>
            <person name="Lu H."/>
        </authorList>
    </citation>
    <scope>NUCLEOTIDE SEQUENCE [LARGE SCALE GENOMIC DNA]</scope>
    <source>
        <strain evidence="1 2">SMYT11W</strain>
    </source>
</reference>
<comment type="caution">
    <text evidence="1">The sequence shown here is derived from an EMBL/GenBank/DDBJ whole genome shotgun (WGS) entry which is preliminary data.</text>
</comment>
<keyword evidence="2" id="KW-1185">Reference proteome</keyword>
<name>A0ABU7WB97_9GAMM</name>
<evidence type="ECO:0000313" key="1">
    <source>
        <dbReference type="EMBL" id="MEF3080783.1"/>
    </source>
</evidence>
<sequence>MERCFVIQPFDGGAFDNRFEDVVKPAITASGLEAYRVDRDPNVSIPIQDIESGIRESRVCLADITEDNPNVWFELGYAIAAYKSVVLLCSDARRSKFPFDVQHRSIITYQTRSPRDFDALRDKIQARIEAILTKEDRLESVSSAVRIPKLEGLEHHEITALAAIAGNLDSVGDHVSTFTIKRDMEKAGFHNVATMLALRNLKLAGLATDSERSDEQGYPYSCYGLADAGWDWIKHNQSRFKLKRAQLSARPVPMDDFTDDDIPF</sequence>
<dbReference type="Gene3D" id="3.40.50.450">
    <property type="match status" value="1"/>
</dbReference>
<protein>
    <recommendedName>
        <fullName evidence="3">Nucleoside 2-deoxyribosyltransferase</fullName>
    </recommendedName>
</protein>
<dbReference type="RefSeq" id="WP_332076551.1">
    <property type="nucleotide sequence ID" value="NZ_JAZHBM010000001.1"/>
</dbReference>
<proteinExistence type="predicted"/>
<dbReference type="EMBL" id="JAZHBM010000001">
    <property type="protein sequence ID" value="MEF3080783.1"/>
    <property type="molecule type" value="Genomic_DNA"/>
</dbReference>
<evidence type="ECO:0008006" key="3">
    <source>
        <dbReference type="Google" id="ProtNLM"/>
    </source>
</evidence>
<gene>
    <name evidence="1" type="ORF">V3391_00950</name>
</gene>
<organism evidence="1 2">
    <name type="scientific">Luteimonas flava</name>
    <dbReference type="NCBI Taxonomy" id="3115822"/>
    <lineage>
        <taxon>Bacteria</taxon>
        <taxon>Pseudomonadati</taxon>
        <taxon>Pseudomonadota</taxon>
        <taxon>Gammaproteobacteria</taxon>
        <taxon>Lysobacterales</taxon>
        <taxon>Lysobacteraceae</taxon>
        <taxon>Luteimonas</taxon>
    </lineage>
</organism>
<evidence type="ECO:0000313" key="2">
    <source>
        <dbReference type="Proteomes" id="UP001358324"/>
    </source>
</evidence>
<accession>A0ABU7WB97</accession>